<dbReference type="EMBL" id="ML975150">
    <property type="protein sequence ID" value="KAF1816052.1"/>
    <property type="molecule type" value="Genomic_DNA"/>
</dbReference>
<dbReference type="PANTHER" id="PTHR47185:SF2">
    <property type="entry name" value="FUNGAL PROTEIN"/>
    <property type="match status" value="1"/>
</dbReference>
<reference evidence="6" key="3">
    <citation type="submission" date="2025-04" db="UniProtKB">
        <authorList>
            <consortium name="RefSeq"/>
        </authorList>
    </citation>
    <scope>IDENTIFICATION</scope>
    <source>
        <strain evidence="6">CBS 781.70</strain>
    </source>
</reference>
<sequence length="608" mass="68397">MSDNELTPSELDALLDILVHNESYAEIERFKYSGAIKNYGPPFHIDDDVIPSSPILQTLVSRFLLTLPGLRDVSEEFWKDRIHNLIEELGDAELSESYDKGSIGARRTLSTAIATLLEYPAKGVLHGLPKEKSLKDDKDYDATKADDLFDAFHTFLHQIVHGDMIDQLFEVVAHSDKVEDHSPLVQTAHEFLLVNLASFLHYITVLSPDGQFIMKILSWVHRLIPYTVVRQTLRIGNAATMIGAMVKLVLTKMSLGSITNWMGWSKGADEGMNLMQQIVSTVISWDLAELQKQAAKAERTADGQGKVHLSHIKEHIEVPREEREKRRQISQNTPQSIIATIISEATEADVEDMTPEHHDRSLEYLDLQMSMRDRTQISRIFCTRSPDILTPTVKDVVSAYDPIIRAVHNAVDLSGTLSNLEAFLTDFIKLAQLHEKEGPIKSTATSRPSSQAPSRTASPARPPITKPAPSVKDFIGLLRKHQNSLHKFLHQVAHNGPEVASWYRDYVKSSAAQFKPSSTLNVNIKKELQGMFNKLQDKEKDQVRKDLDDHAAYIQRLQDATRKRMQEALDGTEFGEDVGPGMYLARWKELLDATLLTPLEPKGPLRKG</sequence>
<dbReference type="InterPro" id="IPR024554">
    <property type="entry name" value="LEC1-like_C"/>
</dbReference>
<protein>
    <submittedName>
        <fullName evidence="4 6">Uncharacterized protein</fullName>
    </submittedName>
</protein>
<dbReference type="GO" id="GO:0035091">
    <property type="term" value="F:phosphatidylinositol binding"/>
    <property type="evidence" value="ECO:0007669"/>
    <property type="project" value="TreeGrafter"/>
</dbReference>
<dbReference type="PANTHER" id="PTHR47185">
    <property type="entry name" value="PX DOMAIN-CONTAINING PROTEIN YPR097W"/>
    <property type="match status" value="1"/>
</dbReference>
<accession>A0A6G1GDF7</accession>
<dbReference type="Pfam" id="PF12825">
    <property type="entry name" value="DUF3818"/>
    <property type="match status" value="1"/>
</dbReference>
<gene>
    <name evidence="4 6" type="ORF">P152DRAFT_408592</name>
</gene>
<feature type="domain" description="PX" evidence="2">
    <location>
        <begin position="166"/>
        <end position="351"/>
    </location>
</feature>
<name>A0A6G1GDF7_9PEZI</name>
<dbReference type="GeneID" id="54417497"/>
<evidence type="ECO:0000313" key="6">
    <source>
        <dbReference type="RefSeq" id="XP_033537683.1"/>
    </source>
</evidence>
<feature type="domain" description="PX-associated" evidence="3">
    <location>
        <begin position="3"/>
        <end position="120"/>
    </location>
</feature>
<feature type="non-terminal residue" evidence="4">
    <location>
        <position position="608"/>
    </location>
</feature>
<reference evidence="4 6" key="1">
    <citation type="submission" date="2020-01" db="EMBL/GenBank/DDBJ databases">
        <authorList>
            <consortium name="DOE Joint Genome Institute"/>
            <person name="Haridas S."/>
            <person name="Albert R."/>
            <person name="Binder M."/>
            <person name="Bloem J."/>
            <person name="Labutti K."/>
            <person name="Salamov A."/>
            <person name="Andreopoulos B."/>
            <person name="Baker S.E."/>
            <person name="Barry K."/>
            <person name="Bills G."/>
            <person name="Bluhm B.H."/>
            <person name="Cannon C."/>
            <person name="Castanera R."/>
            <person name="Culley D.E."/>
            <person name="Daum C."/>
            <person name="Ezra D."/>
            <person name="Gonzalez J.B."/>
            <person name="Henrissat B."/>
            <person name="Kuo A."/>
            <person name="Liang C."/>
            <person name="Lipzen A."/>
            <person name="Lutzoni F."/>
            <person name="Magnuson J."/>
            <person name="Mondo S."/>
            <person name="Nolan M."/>
            <person name="Ohm R."/>
            <person name="Pangilinan J."/>
            <person name="Park H.-J."/>
            <person name="Ramirez L."/>
            <person name="Alfaro M."/>
            <person name="Sun H."/>
            <person name="Tritt A."/>
            <person name="Yoshinaga Y."/>
            <person name="Zwiers L.-H."/>
            <person name="Turgeon B.G."/>
            <person name="Goodwin S.B."/>
            <person name="Spatafora J.W."/>
            <person name="Crous P.W."/>
            <person name="Grigoriev I.V."/>
        </authorList>
    </citation>
    <scope>NUCLEOTIDE SEQUENCE</scope>
    <source>
        <strain evidence="4 6">CBS 781.70</strain>
    </source>
</reference>
<evidence type="ECO:0000259" key="2">
    <source>
        <dbReference type="Pfam" id="PF12825"/>
    </source>
</evidence>
<dbReference type="OrthoDB" id="2117459at2759"/>
<dbReference type="Pfam" id="PF12828">
    <property type="entry name" value="PXB"/>
    <property type="match status" value="1"/>
</dbReference>
<dbReference type="InterPro" id="IPR047168">
    <property type="entry name" value="LEC1-like"/>
</dbReference>
<evidence type="ECO:0000259" key="3">
    <source>
        <dbReference type="Pfam" id="PF12828"/>
    </source>
</evidence>
<feature type="region of interest" description="Disordered" evidence="1">
    <location>
        <begin position="438"/>
        <end position="467"/>
    </location>
</feature>
<dbReference type="Proteomes" id="UP000504638">
    <property type="component" value="Unplaced"/>
</dbReference>
<dbReference type="RefSeq" id="XP_033537683.1">
    <property type="nucleotide sequence ID" value="XM_033676927.1"/>
</dbReference>
<evidence type="ECO:0000313" key="5">
    <source>
        <dbReference type="Proteomes" id="UP000504638"/>
    </source>
</evidence>
<evidence type="ECO:0000256" key="1">
    <source>
        <dbReference type="SAM" id="MobiDB-lite"/>
    </source>
</evidence>
<dbReference type="InterPro" id="IPR024555">
    <property type="entry name" value="PX-associated"/>
</dbReference>
<dbReference type="AlphaFoldDB" id="A0A6G1GDF7"/>
<keyword evidence="5" id="KW-1185">Reference proteome</keyword>
<evidence type="ECO:0000313" key="4">
    <source>
        <dbReference type="EMBL" id="KAF1816052.1"/>
    </source>
</evidence>
<reference evidence="6" key="2">
    <citation type="submission" date="2020-04" db="EMBL/GenBank/DDBJ databases">
        <authorList>
            <consortium name="NCBI Genome Project"/>
        </authorList>
    </citation>
    <scope>NUCLEOTIDE SEQUENCE</scope>
    <source>
        <strain evidence="6">CBS 781.70</strain>
    </source>
</reference>
<feature type="compositionally biased region" description="Low complexity" evidence="1">
    <location>
        <begin position="442"/>
        <end position="459"/>
    </location>
</feature>
<proteinExistence type="predicted"/>
<organism evidence="4">
    <name type="scientific">Eremomyces bilateralis CBS 781.70</name>
    <dbReference type="NCBI Taxonomy" id="1392243"/>
    <lineage>
        <taxon>Eukaryota</taxon>
        <taxon>Fungi</taxon>
        <taxon>Dikarya</taxon>
        <taxon>Ascomycota</taxon>
        <taxon>Pezizomycotina</taxon>
        <taxon>Dothideomycetes</taxon>
        <taxon>Dothideomycetes incertae sedis</taxon>
        <taxon>Eremomycetales</taxon>
        <taxon>Eremomycetaceae</taxon>
        <taxon>Eremomyces</taxon>
    </lineage>
</organism>